<feature type="compositionally biased region" description="Polar residues" evidence="3">
    <location>
        <begin position="137"/>
        <end position="147"/>
    </location>
</feature>
<reference evidence="5 6" key="1">
    <citation type="journal article" date="2005" name="Science">
        <title>Comparative genomics of trypanosomatid parasitic protozoa.</title>
        <authorList>
            <person name="El-Sayed N.M."/>
            <person name="Myler P.J."/>
            <person name="Blandin G."/>
            <person name="Berriman M."/>
            <person name="Crabtree J."/>
            <person name="Aggarwal G."/>
            <person name="Caler E."/>
            <person name="Renauld H."/>
            <person name="Worthey E.A."/>
            <person name="Hertz-Fowler C."/>
            <person name="Ghedin E."/>
            <person name="Peacock C."/>
            <person name="Bartholomeu D.C."/>
            <person name="Haas B.J."/>
            <person name="Tran A.N."/>
            <person name="Wortman J.R."/>
            <person name="Alsmark U.C."/>
            <person name="Angiuoli S."/>
            <person name="Anupama A."/>
            <person name="Badger J."/>
            <person name="Bringaud F."/>
            <person name="Cadag E."/>
            <person name="Carlton J.M."/>
            <person name="Cerqueira G.C."/>
            <person name="Creasy T."/>
            <person name="Delcher A.L."/>
            <person name="Djikeng A."/>
            <person name="Embley T.M."/>
            <person name="Hauser C."/>
            <person name="Ivens A.C."/>
            <person name="Kummerfeld S.K."/>
            <person name="Pereira-Leal J.B."/>
            <person name="Nilsson D."/>
            <person name="Peterson J."/>
            <person name="Salzberg S.L."/>
            <person name="Shallom J."/>
            <person name="Silva J.C."/>
            <person name="Sundaram J."/>
            <person name="Westenberger S."/>
            <person name="White O."/>
            <person name="Melville S.E."/>
            <person name="Donelson J.E."/>
            <person name="Andersson B."/>
            <person name="Stuart K.D."/>
            <person name="Hall N."/>
        </authorList>
    </citation>
    <scope>NUCLEOTIDE SEQUENCE [LARGE SCALE GENOMIC DNA]</scope>
    <source>
        <strain evidence="5 6">927/4 GUTat10.1</strain>
    </source>
</reference>
<dbReference type="PaxDb" id="5691-EAN78933"/>
<keyword evidence="2" id="KW-0175">Coiled coil</keyword>
<feature type="region of interest" description="Disordered" evidence="3">
    <location>
        <begin position="89"/>
        <end position="158"/>
    </location>
</feature>
<feature type="compositionally biased region" description="Basic and acidic residues" evidence="3">
    <location>
        <begin position="392"/>
        <end position="407"/>
    </location>
</feature>
<feature type="compositionally biased region" description="Polar residues" evidence="3">
    <location>
        <begin position="344"/>
        <end position="356"/>
    </location>
</feature>
<feature type="domain" description="RING-type" evidence="4">
    <location>
        <begin position="26"/>
        <end position="78"/>
    </location>
</feature>
<sequence length="1748" mass="197740">MSGLTSHNISATSIRVHGITRERDMCVFCRKRSSPPPNDPLAPVFAFFSLVDCRHYACQPCALVHCDNAGRHIRCPACCAISRLAQSGRRRGNRVDERVPIDDGVSSAASQSSKRVLAPPKRSLSVTDRRRRTSSVQFSTNLTSPSGQKEALSTGGSNTSLTLAAVGRLPTDPNYSKGKGDEGGTVAAFSEEERISVDLYTIKGTAAKRPRRTTAERARSQPLPPAEYRYLPPPTPFHRPPPLVIHTIEEEEEVAASFQLIVREIEQTIAATLVKEADERDTIGIAEAHRRNVLSKLREEDERKRFAAHHELNDEFSDAKLSPRTTTNASDGQVSETSDEGMSELSTQQDSIQKNYKQPIDQKAMITKERTGTPTAAEKQTKHQQQTITKQNTEEEKKEAKNENNKESKKKRRERVEVATWDSEQQLRLFEQLMDLARDEQQHRAKIQRDETRMHAEMERSEASDVATIKAAMEAMAESARREQEELLRDEKEERYTIQEDERRLRRNITRQSAELSLDVSMQHVQQRGKEDAQRELDMLRVALESTAVETTSRARLNLIVTEELRARDSLCSDEASERAMHAAEERRERVEVATWDSEQQLRLFEQLMDLARDEQQHRAKIQRDETRMHAEMERSEASDVATIKAAMEAMAESARREQEELLRDEKEERYTIQEDERRLRRNITRQSAELSLDVSMQHVQQRGKEDAQRELDMLRVALESTAVETTSRARLNLIVTEELRARDSLCSDEASERAMHAAEERRERVEVATWDSEQQLRLFEQLMDLARDEQQHRAKIQRDETRMHAEMERSEASDVATIKAAMEAMAESARREQEELLRDEKEERYTIQEDERRLRRNITRQSAELSLDVSMQHVQQRGKEDAQRELDMLRVALESTAVETTSRARLNLIVTEELRARDSLCSDEASERAMHAAEERRERVEVATWDSEQQLRLFEQLMDLARDEQQHRAKIQRDETRMHAEMERSEADGILACGAQSEGADSFEVASSGCDCVFRPSGADCASFSPYVCRGGGVLPLDVEIPVGLAYSAHGSTSAEVISVDYTSFLPIVGSDAQGESSLWNTLDDDGGVVFGDVCAGGDDVGIDVNDVESVHISRGCSTVLDAGGVGATAEVYALDEKWRDGTAVSAEPPRIPASRICRTCFSTDTSRCARCGTMVCSHCIPSGSFRQCCTLHHLTIINKRCRVMTETRVHARWECRRLFRQFRLEQRMRRRRENVVNTRGFDVVVLTPEQKGDNSNLHEVKTPPRVTRRFLNQENDSEEDAAWKSHYLESWPSDSGQMPPCGLKQERFDEFNDAENSMNLTADNEPKTERKRATAFFVPLGNSAEPRRPKPPTPRNYVPGIIHNCTKAPQSKRAVSRMRFRRLRRQNATGNTKNTTLNSAAAGRNVQEHRAASSSKPRPQESWARQRPVQRQGAFITADPVRGITRSGPTSNSWRRRNFRTKSRSPAGYGGKASACNFHGDRCGDAMALGRTYYDGNPVRSKGLAYVLDEEPPQRGYEPTPPTRLQSNRVVKSGVHSGEEHTRMGCQHEWEPDQQCVPLFEEFHASSSTPPWRPPFSRDPPPPRRNHRNTNIGGRTHRTLAPFPARQRLCHPRQRSAADLTRNASPGQACSRFHYNPLDDVDRAAFVGGPRGAQRQPPTSVAEPCITVHLFPPSSYGGGAGTSGRHPLRGPTARRHSSRAHRPSPARAASPPWRTDLNTPFICPPWNANRPDTFIAKPYTRTTCRR</sequence>
<dbReference type="EMBL" id="CM000208">
    <property type="protein sequence ID" value="EAN78933.1"/>
    <property type="molecule type" value="Genomic_DNA"/>
</dbReference>
<dbReference type="InParanoid" id="Q387T9"/>
<feature type="compositionally biased region" description="Pro residues" evidence="3">
    <location>
        <begin position="1573"/>
        <end position="1582"/>
    </location>
</feature>
<dbReference type="VEuPathDB" id="TriTrypDB:Tb927.10.15750"/>
<feature type="compositionally biased region" description="Basic residues" evidence="3">
    <location>
        <begin position="1456"/>
        <end position="1465"/>
    </location>
</feature>
<evidence type="ECO:0000313" key="5">
    <source>
        <dbReference type="EMBL" id="EAN78933.1"/>
    </source>
</evidence>
<proteinExistence type="predicted"/>
<feature type="region of interest" description="Disordered" evidence="3">
    <location>
        <begin position="310"/>
        <end position="415"/>
    </location>
</feature>
<keyword evidence="6" id="KW-1185">Reference proteome</keyword>
<dbReference type="PROSITE" id="PS50089">
    <property type="entry name" value="ZF_RING_2"/>
    <property type="match status" value="1"/>
</dbReference>
<reference evidence="5 6" key="2">
    <citation type="journal article" date="2005" name="Science">
        <title>The genome of the African trypanosome Trypanosoma brucei.</title>
        <authorList>
            <person name="Berriman M."/>
            <person name="Ghedin E."/>
            <person name="Hertz-Fowler C."/>
            <person name="Blandin G."/>
            <person name="Renauld H."/>
            <person name="Bartholomeu D.C."/>
            <person name="Lennard N.J."/>
            <person name="Caler E."/>
            <person name="Hamlin N.E."/>
            <person name="Haas B."/>
            <person name="Bohme U."/>
            <person name="Hannick L."/>
            <person name="Aslett M.A."/>
            <person name="Shallom J."/>
            <person name="Marcello L."/>
            <person name="Hou L."/>
            <person name="Wickstead B."/>
            <person name="Alsmark U.C."/>
            <person name="Arrowsmith C."/>
            <person name="Atkin R.J."/>
            <person name="Barron A.J."/>
            <person name="Bringaud F."/>
            <person name="Brooks K."/>
            <person name="Carrington M."/>
            <person name="Cherevach I."/>
            <person name="Chillingworth T.J."/>
            <person name="Churcher C."/>
            <person name="Clark L.N."/>
            <person name="Corton C.H."/>
            <person name="Cronin A."/>
            <person name="Davies R.M."/>
            <person name="Doggett J."/>
            <person name="Djikeng A."/>
            <person name="Feldblyum T."/>
            <person name="Field M.C."/>
            <person name="Fraser A."/>
            <person name="Goodhead I."/>
            <person name="Hance Z."/>
            <person name="Harper D."/>
            <person name="Harris B.R."/>
            <person name="Hauser H."/>
            <person name="Hostetler J."/>
            <person name="Ivens A."/>
            <person name="Jagels K."/>
            <person name="Johnson D."/>
            <person name="Johnson J."/>
            <person name="Jones K."/>
            <person name="Kerhornou A.X."/>
            <person name="Koo H."/>
            <person name="Larke N."/>
            <person name="Landfear S."/>
            <person name="Larkin C."/>
            <person name="Leech V."/>
            <person name="Line A."/>
            <person name="Lord A."/>
            <person name="Macleod A."/>
            <person name="Mooney P.J."/>
            <person name="Moule S."/>
            <person name="Martin D.M."/>
            <person name="Morgan G.W."/>
            <person name="Mungall K."/>
            <person name="Norbertczak H."/>
            <person name="Ormond D."/>
            <person name="Pai G."/>
            <person name="Peacock C.S."/>
            <person name="Peterson J."/>
            <person name="Quail M.A."/>
            <person name="Rabbinowitsch E."/>
            <person name="Rajandream M.A."/>
            <person name="Reitter C."/>
            <person name="Salzberg S.L."/>
            <person name="Sanders M."/>
            <person name="Schobel S."/>
            <person name="Sharp S."/>
            <person name="Simmonds M."/>
            <person name="Simpson A.J."/>
            <person name="Tallon L."/>
            <person name="Turner C.M."/>
            <person name="Tait A."/>
            <person name="Tivey A.R."/>
            <person name="Van Aken S."/>
            <person name="Walker D."/>
            <person name="Wanless D."/>
            <person name="Wang S."/>
            <person name="White B."/>
            <person name="White O."/>
            <person name="Whitehead S."/>
            <person name="Woodward J."/>
            <person name="Wortman J."/>
            <person name="Adams M.D."/>
            <person name="Embley T.M."/>
            <person name="Gull K."/>
            <person name="Ullu E."/>
            <person name="Barry J.D."/>
            <person name="Fairlamb A.H."/>
            <person name="Opperdoes F."/>
            <person name="Barrell B.G."/>
            <person name="Donelson J.E."/>
            <person name="Hall N."/>
            <person name="Fraser C.M."/>
            <person name="Melville S.E."/>
            <person name="El-Sayed N.M."/>
        </authorList>
    </citation>
    <scope>NUCLEOTIDE SEQUENCE [LARGE SCALE GENOMIC DNA]</scope>
    <source>
        <strain evidence="5 6">927/4 GUTat10.1</strain>
    </source>
</reference>
<protein>
    <recommendedName>
        <fullName evidence="4">RING-type domain-containing protein</fullName>
    </recommendedName>
</protein>
<dbReference type="GO" id="GO:0008270">
    <property type="term" value="F:zinc ion binding"/>
    <property type="evidence" value="ECO:0007669"/>
    <property type="project" value="UniProtKB-KW"/>
</dbReference>
<feature type="region of interest" description="Disordered" evidence="3">
    <location>
        <begin position="208"/>
        <end position="234"/>
    </location>
</feature>
<feature type="coiled-coil region" evidence="2">
    <location>
        <begin position="645"/>
        <end position="677"/>
    </location>
</feature>
<dbReference type="RefSeq" id="XP_828045.1">
    <property type="nucleotide sequence ID" value="XM_822952.1"/>
</dbReference>
<feature type="compositionally biased region" description="Polar residues" evidence="3">
    <location>
        <begin position="323"/>
        <end position="336"/>
    </location>
</feature>
<dbReference type="eggNOG" id="ENOG502QTZQ">
    <property type="taxonomic scope" value="Eukaryota"/>
</dbReference>
<dbReference type="GO" id="GO:0036064">
    <property type="term" value="C:ciliary basal body"/>
    <property type="evidence" value="ECO:0000314"/>
    <property type="project" value="GeneDB"/>
</dbReference>
<evidence type="ECO:0000256" key="1">
    <source>
        <dbReference type="PROSITE-ProRule" id="PRU00175"/>
    </source>
</evidence>
<feature type="compositionally biased region" description="Basic residues" evidence="3">
    <location>
        <begin position="1688"/>
        <end position="1706"/>
    </location>
</feature>
<dbReference type="AlphaFoldDB" id="Q387T9"/>
<name>Q387T9_TRYB2</name>
<feature type="compositionally biased region" description="Polar residues" evidence="3">
    <location>
        <begin position="1388"/>
        <end position="1401"/>
    </location>
</feature>
<dbReference type="STRING" id="185431.Q387T9"/>
<accession>Q387T9</accession>
<gene>
    <name evidence="5" type="ORF">Tb10.61.0560</name>
</gene>
<feature type="region of interest" description="Disordered" evidence="3">
    <location>
        <begin position="1343"/>
        <end position="1364"/>
    </location>
</feature>
<evidence type="ECO:0000256" key="2">
    <source>
        <dbReference type="SAM" id="Coils"/>
    </source>
</evidence>
<feature type="region of interest" description="Disordered" evidence="3">
    <location>
        <begin position="1677"/>
        <end position="1718"/>
    </location>
</feature>
<keyword evidence="1" id="KW-0479">Metal-binding</keyword>
<dbReference type="KEGG" id="tbr:Tb10.61.0560"/>
<dbReference type="GO" id="GO:0120121">
    <property type="term" value="C:tripartite attachment complex"/>
    <property type="evidence" value="ECO:0007005"/>
    <property type="project" value="GeneDB"/>
</dbReference>
<dbReference type="GeneID" id="3661833"/>
<dbReference type="InterPro" id="IPR001841">
    <property type="entry name" value="Znf_RING"/>
</dbReference>
<feature type="region of interest" description="Disordered" evidence="3">
    <location>
        <begin position="1567"/>
        <end position="1604"/>
    </location>
</feature>
<feature type="coiled-coil region" evidence="2">
    <location>
        <begin position="470"/>
        <end position="502"/>
    </location>
</feature>
<evidence type="ECO:0000313" key="6">
    <source>
        <dbReference type="Proteomes" id="UP000008524"/>
    </source>
</evidence>
<evidence type="ECO:0000256" key="3">
    <source>
        <dbReference type="SAM" id="MobiDB-lite"/>
    </source>
</evidence>
<feature type="region of interest" description="Disordered" evidence="3">
    <location>
        <begin position="1385"/>
        <end position="1474"/>
    </location>
</feature>
<evidence type="ECO:0000259" key="4">
    <source>
        <dbReference type="PROSITE" id="PS50089"/>
    </source>
</evidence>
<dbReference type="Proteomes" id="UP000008524">
    <property type="component" value="Chromosome 10"/>
</dbReference>
<keyword evidence="1" id="KW-0862">Zinc</keyword>
<feature type="coiled-coil region" evidence="2">
    <location>
        <begin position="820"/>
        <end position="852"/>
    </location>
</feature>
<dbReference type="OrthoDB" id="267853at2759"/>
<organism evidence="5 6">
    <name type="scientific">Trypanosoma brucei brucei (strain 927/4 GUTat10.1)</name>
    <dbReference type="NCBI Taxonomy" id="185431"/>
    <lineage>
        <taxon>Eukaryota</taxon>
        <taxon>Discoba</taxon>
        <taxon>Euglenozoa</taxon>
        <taxon>Kinetoplastea</taxon>
        <taxon>Metakinetoplastina</taxon>
        <taxon>Trypanosomatida</taxon>
        <taxon>Trypanosomatidae</taxon>
        <taxon>Trypanosoma</taxon>
    </lineage>
</organism>
<dbReference type="GO" id="GO:0008104">
    <property type="term" value="P:intracellular protein localization"/>
    <property type="evidence" value="ECO:0000315"/>
    <property type="project" value="GeneDB"/>
</dbReference>
<dbReference type="OMA" id="ETRMHAE"/>
<keyword evidence="1" id="KW-0863">Zinc-finger</keyword>